<sequence>MKTSGQQYTVGQLAKLAGVTAVTIRFYEKKGLIPKARRSASGYRYYGAEVLNELNLIHNAKEAGFSLDEAKELVELSQTQVKTGADVKKRLAEKITEVEGKIAALAAIERSLKHLTSICSGEMPAAECPIIRALVHNRKSIG</sequence>
<dbReference type="InterPro" id="IPR009061">
    <property type="entry name" value="DNA-bd_dom_put_sf"/>
</dbReference>
<dbReference type="SUPFAM" id="SSF46955">
    <property type="entry name" value="Putative DNA-binding domain"/>
    <property type="match status" value="1"/>
</dbReference>
<reference evidence="5 6" key="1">
    <citation type="submission" date="2016-08" db="EMBL/GenBank/DDBJ databases">
        <title>Draft genome sequence of Candidatus Piscirickettsia litoralis, from seawater.</title>
        <authorList>
            <person name="Wan X."/>
            <person name="Lee A.J."/>
            <person name="Hou S."/>
            <person name="Donachie S.P."/>
        </authorList>
    </citation>
    <scope>NUCLEOTIDE SEQUENCE [LARGE SCALE GENOMIC DNA]</scope>
    <source>
        <strain evidence="5 6">Y2</strain>
    </source>
</reference>
<gene>
    <name evidence="5" type="ORF">BGC07_11800</name>
</gene>
<keyword evidence="3" id="KW-0804">Transcription</keyword>
<feature type="domain" description="HTH merR-type" evidence="4">
    <location>
        <begin position="7"/>
        <end position="76"/>
    </location>
</feature>
<dbReference type="PROSITE" id="PS00552">
    <property type="entry name" value="HTH_MERR_1"/>
    <property type="match status" value="1"/>
</dbReference>
<protein>
    <submittedName>
        <fullName evidence="5">Heavy metal-responsive transcriptional regulator</fullName>
    </submittedName>
</protein>
<dbReference type="CDD" id="cd04770">
    <property type="entry name" value="HTH_HMRTR"/>
    <property type="match status" value="1"/>
</dbReference>
<evidence type="ECO:0000313" key="5">
    <source>
        <dbReference type="EMBL" id="ODN43477.1"/>
    </source>
</evidence>
<evidence type="ECO:0000256" key="3">
    <source>
        <dbReference type="ARBA" id="ARBA00023163"/>
    </source>
</evidence>
<proteinExistence type="predicted"/>
<keyword evidence="1" id="KW-0805">Transcription regulation</keyword>
<name>A0ABX3A5J2_9GAMM</name>
<dbReference type="InterPro" id="IPR000551">
    <property type="entry name" value="MerR-type_HTH_dom"/>
</dbReference>
<dbReference type="SMART" id="SM00422">
    <property type="entry name" value="HTH_MERR"/>
    <property type="match status" value="1"/>
</dbReference>
<dbReference type="PANTHER" id="PTHR30204">
    <property type="entry name" value="REDOX-CYCLING DRUG-SENSING TRANSCRIPTIONAL ACTIVATOR SOXR"/>
    <property type="match status" value="1"/>
</dbReference>
<evidence type="ECO:0000256" key="2">
    <source>
        <dbReference type="ARBA" id="ARBA00023125"/>
    </source>
</evidence>
<dbReference type="InterPro" id="IPR047057">
    <property type="entry name" value="MerR_fam"/>
</dbReference>
<evidence type="ECO:0000313" key="6">
    <source>
        <dbReference type="Proteomes" id="UP000094329"/>
    </source>
</evidence>
<keyword evidence="2" id="KW-0238">DNA-binding</keyword>
<keyword evidence="6" id="KW-1185">Reference proteome</keyword>
<dbReference type="Proteomes" id="UP000094329">
    <property type="component" value="Unassembled WGS sequence"/>
</dbReference>
<dbReference type="PROSITE" id="PS50937">
    <property type="entry name" value="HTH_MERR_2"/>
    <property type="match status" value="1"/>
</dbReference>
<dbReference type="EMBL" id="MDTU01000001">
    <property type="protein sequence ID" value="ODN43477.1"/>
    <property type="molecule type" value="Genomic_DNA"/>
</dbReference>
<dbReference type="PRINTS" id="PR00040">
    <property type="entry name" value="HTHMERR"/>
</dbReference>
<evidence type="ECO:0000256" key="1">
    <source>
        <dbReference type="ARBA" id="ARBA00023015"/>
    </source>
</evidence>
<organism evidence="5 6">
    <name type="scientific">Piscirickettsia litoralis</name>
    <dbReference type="NCBI Taxonomy" id="1891921"/>
    <lineage>
        <taxon>Bacteria</taxon>
        <taxon>Pseudomonadati</taxon>
        <taxon>Pseudomonadota</taxon>
        <taxon>Gammaproteobacteria</taxon>
        <taxon>Thiotrichales</taxon>
        <taxon>Piscirickettsiaceae</taxon>
        <taxon>Piscirickettsia</taxon>
    </lineage>
</organism>
<comment type="caution">
    <text evidence="5">The sequence shown here is derived from an EMBL/GenBank/DDBJ whole genome shotgun (WGS) entry which is preliminary data.</text>
</comment>
<dbReference type="PANTHER" id="PTHR30204:SF94">
    <property type="entry name" value="HEAVY METAL-DEPENDENT TRANSCRIPTIONAL REGULATOR HI_0293-RELATED"/>
    <property type="match status" value="1"/>
</dbReference>
<dbReference type="Pfam" id="PF13411">
    <property type="entry name" value="MerR_1"/>
    <property type="match status" value="1"/>
</dbReference>
<accession>A0ABX3A5J2</accession>
<evidence type="ECO:0000259" key="4">
    <source>
        <dbReference type="PROSITE" id="PS50937"/>
    </source>
</evidence>
<dbReference type="Gene3D" id="1.10.1660.10">
    <property type="match status" value="1"/>
</dbReference>